<protein>
    <submittedName>
        <fullName evidence="2">Uncharacterized protein</fullName>
    </submittedName>
</protein>
<reference evidence="2 3" key="1">
    <citation type="submission" date="2016-11" db="EMBL/GenBank/DDBJ databases">
        <authorList>
            <person name="Jaros S."/>
            <person name="Januszkiewicz K."/>
            <person name="Wedrychowicz H."/>
        </authorList>
    </citation>
    <scope>NUCLEOTIDE SEQUENCE [LARGE SCALE GENOMIC DNA]</scope>
    <source>
        <strain evidence="2 3">GAS499</strain>
    </source>
</reference>
<dbReference type="AlphaFoldDB" id="A0A1M7EQ82"/>
<evidence type="ECO:0000313" key="2">
    <source>
        <dbReference type="EMBL" id="SHL93716.1"/>
    </source>
</evidence>
<evidence type="ECO:0000313" key="3">
    <source>
        <dbReference type="Proteomes" id="UP000189935"/>
    </source>
</evidence>
<proteinExistence type="predicted"/>
<accession>A0A1M7EQ82</accession>
<name>A0A1M7EQ82_9BRAD</name>
<keyword evidence="1" id="KW-0472">Membrane</keyword>
<dbReference type="Proteomes" id="UP000189935">
    <property type="component" value="Chromosome I"/>
</dbReference>
<dbReference type="EMBL" id="LT670844">
    <property type="protein sequence ID" value="SHL93716.1"/>
    <property type="molecule type" value="Genomic_DNA"/>
</dbReference>
<organism evidence="2 3">
    <name type="scientific">Bradyrhizobium lablabi</name>
    <dbReference type="NCBI Taxonomy" id="722472"/>
    <lineage>
        <taxon>Bacteria</taxon>
        <taxon>Pseudomonadati</taxon>
        <taxon>Pseudomonadota</taxon>
        <taxon>Alphaproteobacteria</taxon>
        <taxon>Hyphomicrobiales</taxon>
        <taxon>Nitrobacteraceae</taxon>
        <taxon>Bradyrhizobium</taxon>
    </lineage>
</organism>
<feature type="transmembrane region" description="Helical" evidence="1">
    <location>
        <begin position="6"/>
        <end position="24"/>
    </location>
</feature>
<sequence length="109" mass="12442">MIQENWRAILLSLLAANLVFMGLLEMQRRVIWENERDYLVRIEKAATSTDKTQASYDYLTRVLLDIQSRVNAVEIAVQDAPANARITRDIQARLNSLQIAVQQSSPAKQ</sequence>
<keyword evidence="1" id="KW-0812">Transmembrane</keyword>
<dbReference type="OrthoDB" id="8255032at2"/>
<dbReference type="RefSeq" id="WP_079544251.1">
    <property type="nucleotide sequence ID" value="NZ_LT670844.1"/>
</dbReference>
<keyword evidence="1" id="KW-1133">Transmembrane helix</keyword>
<evidence type="ECO:0000256" key="1">
    <source>
        <dbReference type="SAM" id="Phobius"/>
    </source>
</evidence>
<gene>
    <name evidence="2" type="ORF">SAMN05444159_7235</name>
</gene>